<accession>A0A4Y2B7W6</accession>
<protein>
    <submittedName>
        <fullName evidence="1">Uncharacterized protein</fullName>
    </submittedName>
</protein>
<dbReference type="Proteomes" id="UP000499080">
    <property type="component" value="Unassembled WGS sequence"/>
</dbReference>
<evidence type="ECO:0000313" key="1">
    <source>
        <dbReference type="EMBL" id="GBL88432.1"/>
    </source>
</evidence>
<gene>
    <name evidence="1" type="ORF">AVEN_58346_1</name>
</gene>
<evidence type="ECO:0000313" key="2">
    <source>
        <dbReference type="Proteomes" id="UP000499080"/>
    </source>
</evidence>
<dbReference type="EMBL" id="BGPR01234721">
    <property type="protein sequence ID" value="GBL88432.1"/>
    <property type="molecule type" value="Genomic_DNA"/>
</dbReference>
<proteinExistence type="predicted"/>
<sequence length="37" mass="4401">DDHDVFFSCSALVCAQKLSCHTYCFSKRYLEKYTFPF</sequence>
<comment type="caution">
    <text evidence="1">The sequence shown here is derived from an EMBL/GenBank/DDBJ whole genome shotgun (WGS) entry which is preliminary data.</text>
</comment>
<feature type="non-terminal residue" evidence="1">
    <location>
        <position position="1"/>
    </location>
</feature>
<name>A0A4Y2B7W6_ARAVE</name>
<dbReference type="AlphaFoldDB" id="A0A4Y2B7W6"/>
<organism evidence="1 2">
    <name type="scientific">Araneus ventricosus</name>
    <name type="common">Orbweaver spider</name>
    <name type="synonym">Epeira ventricosa</name>
    <dbReference type="NCBI Taxonomy" id="182803"/>
    <lineage>
        <taxon>Eukaryota</taxon>
        <taxon>Metazoa</taxon>
        <taxon>Ecdysozoa</taxon>
        <taxon>Arthropoda</taxon>
        <taxon>Chelicerata</taxon>
        <taxon>Arachnida</taxon>
        <taxon>Araneae</taxon>
        <taxon>Araneomorphae</taxon>
        <taxon>Entelegynae</taxon>
        <taxon>Araneoidea</taxon>
        <taxon>Araneidae</taxon>
        <taxon>Araneus</taxon>
    </lineage>
</organism>
<reference evidence="1 2" key="1">
    <citation type="journal article" date="2019" name="Sci. Rep.">
        <title>Orb-weaving spider Araneus ventricosus genome elucidates the spidroin gene catalogue.</title>
        <authorList>
            <person name="Kono N."/>
            <person name="Nakamura H."/>
            <person name="Ohtoshi R."/>
            <person name="Moran D.A.P."/>
            <person name="Shinohara A."/>
            <person name="Yoshida Y."/>
            <person name="Fujiwara M."/>
            <person name="Mori M."/>
            <person name="Tomita M."/>
            <person name="Arakawa K."/>
        </authorList>
    </citation>
    <scope>NUCLEOTIDE SEQUENCE [LARGE SCALE GENOMIC DNA]</scope>
</reference>
<keyword evidence="2" id="KW-1185">Reference proteome</keyword>